<reference evidence="4" key="1">
    <citation type="submission" date="2021-04" db="EMBL/GenBank/DDBJ databases">
        <authorList>
            <consortium name="Molecular Ecology Group"/>
        </authorList>
    </citation>
    <scope>NUCLEOTIDE SEQUENCE</scope>
</reference>
<evidence type="ECO:0000313" key="4">
    <source>
        <dbReference type="EMBL" id="CAG5124238.1"/>
    </source>
</evidence>
<evidence type="ECO:0000256" key="2">
    <source>
        <dbReference type="ARBA" id="ARBA00022679"/>
    </source>
</evidence>
<dbReference type="SUPFAM" id="SSF52540">
    <property type="entry name" value="P-loop containing nucleoside triphosphate hydrolases"/>
    <property type="match status" value="1"/>
</dbReference>
<organism evidence="4 5">
    <name type="scientific">Candidula unifasciata</name>
    <dbReference type="NCBI Taxonomy" id="100452"/>
    <lineage>
        <taxon>Eukaryota</taxon>
        <taxon>Metazoa</taxon>
        <taxon>Spiralia</taxon>
        <taxon>Lophotrochozoa</taxon>
        <taxon>Mollusca</taxon>
        <taxon>Gastropoda</taxon>
        <taxon>Heterobranchia</taxon>
        <taxon>Euthyneura</taxon>
        <taxon>Panpulmonata</taxon>
        <taxon>Eupulmonata</taxon>
        <taxon>Stylommatophora</taxon>
        <taxon>Helicina</taxon>
        <taxon>Helicoidea</taxon>
        <taxon>Geomitridae</taxon>
        <taxon>Candidula</taxon>
    </lineage>
</organism>
<dbReference type="EMBL" id="CAJHNH020001734">
    <property type="protein sequence ID" value="CAG5124238.1"/>
    <property type="molecule type" value="Genomic_DNA"/>
</dbReference>
<comment type="caution">
    <text evidence="4">The sequence shown here is derived from an EMBL/GenBank/DDBJ whole genome shotgun (WGS) entry which is preliminary data.</text>
</comment>
<proteinExistence type="inferred from homology"/>
<dbReference type="InterPro" id="IPR027417">
    <property type="entry name" value="P-loop_NTPase"/>
</dbReference>
<evidence type="ECO:0000256" key="1">
    <source>
        <dbReference type="ARBA" id="ARBA00005771"/>
    </source>
</evidence>
<evidence type="ECO:0000313" key="5">
    <source>
        <dbReference type="Proteomes" id="UP000678393"/>
    </source>
</evidence>
<dbReference type="GO" id="GO:0008146">
    <property type="term" value="F:sulfotransferase activity"/>
    <property type="evidence" value="ECO:0007669"/>
    <property type="project" value="InterPro"/>
</dbReference>
<keyword evidence="5" id="KW-1185">Reference proteome</keyword>
<dbReference type="AlphaFoldDB" id="A0A8S3Z7T4"/>
<evidence type="ECO:0000259" key="3">
    <source>
        <dbReference type="Pfam" id="PF00685"/>
    </source>
</evidence>
<accession>A0A8S3Z7T4</accession>
<dbReference type="Proteomes" id="UP000678393">
    <property type="component" value="Unassembled WGS sequence"/>
</dbReference>
<dbReference type="Pfam" id="PF00685">
    <property type="entry name" value="Sulfotransfer_1"/>
    <property type="match status" value="1"/>
</dbReference>
<dbReference type="InterPro" id="IPR000863">
    <property type="entry name" value="Sulfotransferase_dom"/>
</dbReference>
<feature type="domain" description="Sulfotransferase" evidence="3">
    <location>
        <begin position="17"/>
        <end position="216"/>
    </location>
</feature>
<dbReference type="OrthoDB" id="6341251at2759"/>
<sequence>MVSGLAVTGNVEKETCMMEFHKYIQDLDELPSPRILNNHQFFEVQPKDMLRKRVKVAFIYRNPKDVVVSYYHHVKRLNDYYEYTGDFKSFLVRFAEGLLDNNSMFDYLKSWENGIKENPDMNIYMVSYEDLQAEPLPHLRRLSKFLGKDYNDTFLESLVKATSFDAMKRQKGDVISDSSGSIMYRKGKLFGDWKNYFTVAQSLWFDHIIRTRMGKSTMFPFKYSI</sequence>
<dbReference type="PANTHER" id="PTHR11783">
    <property type="entry name" value="SULFOTRANSFERASE SULT"/>
    <property type="match status" value="1"/>
</dbReference>
<keyword evidence="2" id="KW-0808">Transferase</keyword>
<name>A0A8S3Z7T4_9EUPU</name>
<dbReference type="Gene3D" id="3.40.50.300">
    <property type="entry name" value="P-loop containing nucleotide triphosphate hydrolases"/>
    <property type="match status" value="1"/>
</dbReference>
<comment type="similarity">
    <text evidence="1">Belongs to the sulfotransferase 1 family.</text>
</comment>
<protein>
    <recommendedName>
        <fullName evidence="3">Sulfotransferase domain-containing protein</fullName>
    </recommendedName>
</protein>
<gene>
    <name evidence="4" type="ORF">CUNI_LOCUS9796</name>
</gene>